<feature type="non-terminal residue" evidence="2">
    <location>
        <position position="1"/>
    </location>
</feature>
<dbReference type="AlphaFoldDB" id="A0A0B1R1N5"/>
<accession>A0A0B1R1N5</accession>
<keyword evidence="2" id="KW-0966">Cell projection</keyword>
<evidence type="ECO:0000313" key="3">
    <source>
        <dbReference type="Proteomes" id="UP000030853"/>
    </source>
</evidence>
<keyword evidence="2" id="KW-0282">Flagellum</keyword>
<organism evidence="2 3">
    <name type="scientific">Pantoea rodasii</name>
    <dbReference type="NCBI Taxonomy" id="1076549"/>
    <lineage>
        <taxon>Bacteria</taxon>
        <taxon>Pseudomonadati</taxon>
        <taxon>Pseudomonadota</taxon>
        <taxon>Gammaproteobacteria</taxon>
        <taxon>Enterobacterales</taxon>
        <taxon>Erwiniaceae</taxon>
        <taxon>Pantoea</taxon>
    </lineage>
</organism>
<feature type="region of interest" description="Disordered" evidence="1">
    <location>
        <begin position="31"/>
        <end position="100"/>
    </location>
</feature>
<feature type="compositionally biased region" description="Low complexity" evidence="1">
    <location>
        <begin position="53"/>
        <end position="82"/>
    </location>
</feature>
<comment type="caution">
    <text evidence="2">The sequence shown here is derived from an EMBL/GenBank/DDBJ whole genome shotgun (WGS) entry which is preliminary data.</text>
</comment>
<proteinExistence type="predicted"/>
<protein>
    <submittedName>
        <fullName evidence="2">Flagellar motor protein MotB</fullName>
    </submittedName>
</protein>
<evidence type="ECO:0000313" key="2">
    <source>
        <dbReference type="EMBL" id="KHJ65067.1"/>
    </source>
</evidence>
<keyword evidence="2" id="KW-0969">Cilium</keyword>
<gene>
    <name evidence="2" type="ORF">QU24_26500</name>
</gene>
<dbReference type="EMBL" id="JTJJ01000176">
    <property type="protein sequence ID" value="KHJ65067.1"/>
    <property type="molecule type" value="Genomic_DNA"/>
</dbReference>
<reference evidence="2 3" key="1">
    <citation type="submission" date="2014-11" db="EMBL/GenBank/DDBJ databases">
        <title>Genome sequencing of Pantoea rodasii ND03.</title>
        <authorList>
            <person name="Muhamad Yunos N.Y."/>
            <person name="Chan K.-G."/>
        </authorList>
    </citation>
    <scope>NUCLEOTIDE SEQUENCE [LARGE SCALE GENOMIC DNA]</scope>
    <source>
        <strain evidence="2 3">ND03</strain>
    </source>
</reference>
<sequence length="100" mass="10175">TMKLKNRGSNDAVNRRISLLVLNHDTQAAIEKENSESDAAQVTDPAQIIPDITAPTGPAASTAPAGSTAKPAAPTNVVTPAPADKPAASAVTPDQPSQPR</sequence>
<dbReference type="Proteomes" id="UP000030853">
    <property type="component" value="Unassembled WGS sequence"/>
</dbReference>
<name>A0A0B1R1N5_9GAMM</name>
<evidence type="ECO:0000256" key="1">
    <source>
        <dbReference type="SAM" id="MobiDB-lite"/>
    </source>
</evidence>